<feature type="domain" description="Fibronectin type-III" evidence="21">
    <location>
        <begin position="800"/>
        <end position="894"/>
    </location>
</feature>
<evidence type="ECO:0000256" key="11">
    <source>
        <dbReference type="ARBA" id="ARBA00023288"/>
    </source>
</evidence>
<dbReference type="Pfam" id="PF00041">
    <property type="entry name" value="fn3"/>
    <property type="match status" value="2"/>
</dbReference>
<evidence type="ECO:0000256" key="9">
    <source>
        <dbReference type="ARBA" id="ARBA00023157"/>
    </source>
</evidence>
<dbReference type="GO" id="GO:0005886">
    <property type="term" value="C:plasma membrane"/>
    <property type="evidence" value="ECO:0007669"/>
    <property type="project" value="UniProtKB-SubCell"/>
</dbReference>
<reference evidence="22" key="1">
    <citation type="submission" date="2025-08" db="UniProtKB">
        <authorList>
            <consortium name="Ensembl"/>
        </authorList>
    </citation>
    <scope>IDENTIFICATION</scope>
</reference>
<dbReference type="FunFam" id="2.60.40.10:FF:000028">
    <property type="entry name" value="Neuronal cell adhesion molecule"/>
    <property type="match status" value="1"/>
</dbReference>
<evidence type="ECO:0000256" key="5">
    <source>
        <dbReference type="ARBA" id="ARBA00022729"/>
    </source>
</evidence>
<evidence type="ECO:0000256" key="13">
    <source>
        <dbReference type="ARBA" id="ARBA00038703"/>
    </source>
</evidence>
<feature type="domain" description="Fibronectin type-III" evidence="21">
    <location>
        <begin position="698"/>
        <end position="795"/>
    </location>
</feature>
<evidence type="ECO:0000256" key="15">
    <source>
        <dbReference type="ARBA" id="ARBA00072738"/>
    </source>
</evidence>
<dbReference type="Pfam" id="PF07679">
    <property type="entry name" value="I-set"/>
    <property type="match status" value="1"/>
</dbReference>
<dbReference type="Ensembl" id="ENSSTUT00000023545.1">
    <property type="protein sequence ID" value="ENSSTUP00000022427.1"/>
    <property type="gene ID" value="ENSSTUG00000007621.1"/>
</dbReference>
<feature type="chain" id="PRO_5025542077" description="Contactin-3" evidence="19">
    <location>
        <begin position="19"/>
        <end position="1027"/>
    </location>
</feature>
<evidence type="ECO:0000256" key="1">
    <source>
        <dbReference type="ARBA" id="ARBA00004609"/>
    </source>
</evidence>
<keyword evidence="11" id="KW-0449">Lipoprotein</keyword>
<sequence length="1027" mass="112816">MLLPWELLILLSFKDCLAERNTRHGPVFSQEPSDSIFPLSFEDNKVFINCKAKGNPAPYYKWKVDGREIDMDLNYNLVEGNLLINNPHATHHGGVYQCIATNTFGTIVSKEAKVQFAYLQNFSRKPRNTVSVREGQAVVLLCGPPPHNGEIKYSWVFNRRPSFLLQDTRRFVSQRTGNLYIAKVEASDVGNYTCVVRNMMTNATVYSSPTPVELRRDAVMAEYEPKIEVQFPESLHVTKGSSVKLECFALGNPVPAITWRRTDGNPLPGKMKINHSNGVLEIPYFRPEDAGAYECVAENSRGKNIAKGQLIFQNVEHLHWVQTLKDAHMAIEANLQWECRASGKPKPVYRWLKNGEPLVLEDRILVEGGRLAVSRINLLDSGMYQCLAENEHGAIYASAELKVVASAPDFSKSLVKKSMLIQRGGEVIMECRPHASPRASISWRRGGEDQARRAFYDGTLRISNISESDGGRYTCVARNPFGTSSSTGTLVVKEPTKITVPPLSVDATVGQSIVLPCEVSRDSSLDPTFKWFFNGKLIDFNKQDHFEMIGGESAGDLMVRNIQLKHSGKYVCMVHTVVDSVSAAADLIVRGPPGAPEGLMVGEITDSSAQLSWGSGPDNHSPVTTYTIQARTPFSIGWQAVRTVPDSVPGQMFHATVIDLNPWVDYEFRVVAINNVGVGEPSMQSKQIRTKAAVPEVAPGNVSGGGGSRGELVIQWEPIPEELQNGEEFGYIVAFRSLGTTTWKQTVLASPDASRYTFRNDSIPPLSQFEVKVGVYNKEGEGPSSHVVVVYSAEEEPSVPPSRVLARTLSASEIEVYWEPIPQTASSGKIIGYEVLCWEEGVQESDAEMVKVTDTVALLSGLMGSTLYLISVRAQNSAGAGPSSPAVNVTTKKPPPSQPPGNIEWNLTNSKIFLKWEHVKAMGNESEVTGYKVVYRQNWLGKSSVVETNRTSVELQVPSGDDYLIEIKVLSGGGDGSSSGPIRIPKMSSMLVNVSLSFSGLNSKGHFSSAPMNICVVMFFILSRLTL</sequence>
<feature type="domain" description="Ig-like" evidence="20">
    <location>
        <begin position="408"/>
        <end position="491"/>
    </location>
</feature>
<dbReference type="CDD" id="cd00063">
    <property type="entry name" value="FN3"/>
    <property type="match status" value="4"/>
</dbReference>
<dbReference type="Pfam" id="PF13927">
    <property type="entry name" value="Ig_3"/>
    <property type="match status" value="5"/>
</dbReference>
<comment type="function">
    <text evidence="14">Contactins mediate cell surface interactions during nervous system development. Has some neurite outgrowth-promoting activity.</text>
</comment>
<dbReference type="InterPro" id="IPR007110">
    <property type="entry name" value="Ig-like_dom"/>
</dbReference>
<dbReference type="InterPro" id="IPR013098">
    <property type="entry name" value="Ig_I-set"/>
</dbReference>
<dbReference type="InterPro" id="IPR003598">
    <property type="entry name" value="Ig_sub2"/>
</dbReference>
<dbReference type="FunFam" id="2.60.40.10:FF:000054">
    <property type="entry name" value="Contactin 1"/>
    <property type="match status" value="1"/>
</dbReference>
<feature type="domain" description="Ig-like" evidence="20">
    <location>
        <begin position="225"/>
        <end position="306"/>
    </location>
</feature>
<dbReference type="SMART" id="SM00060">
    <property type="entry name" value="FN3"/>
    <property type="match status" value="4"/>
</dbReference>
<feature type="domain" description="Ig-like" evidence="20">
    <location>
        <begin position="495"/>
        <end position="582"/>
    </location>
</feature>
<feature type="domain" description="Ig-like" evidence="20">
    <location>
        <begin position="32"/>
        <end position="115"/>
    </location>
</feature>
<dbReference type="PANTHER" id="PTHR44170:SF18">
    <property type="entry name" value="CONTACTIN 3B-RELATED"/>
    <property type="match status" value="1"/>
</dbReference>
<dbReference type="InterPro" id="IPR036179">
    <property type="entry name" value="Ig-like_dom_sf"/>
</dbReference>
<dbReference type="InterPro" id="IPR003961">
    <property type="entry name" value="FN3_dom"/>
</dbReference>
<evidence type="ECO:0000256" key="3">
    <source>
        <dbReference type="ARBA" id="ARBA00022475"/>
    </source>
</evidence>
<comment type="similarity">
    <text evidence="2">Belongs to the immunoglobulin superfamily. Contactin family.</text>
</comment>
<evidence type="ECO:0000256" key="12">
    <source>
        <dbReference type="ARBA" id="ARBA00023319"/>
    </source>
</evidence>
<dbReference type="AlphaFoldDB" id="A0A673XNC8"/>
<keyword evidence="5 19" id="KW-0732">Signal</keyword>
<feature type="region of interest" description="Disordered" evidence="18">
    <location>
        <begin position="879"/>
        <end position="902"/>
    </location>
</feature>
<keyword evidence="23" id="KW-1185">Reference proteome</keyword>
<gene>
    <name evidence="22" type="primary">LOC115207539</name>
</gene>
<evidence type="ECO:0000256" key="2">
    <source>
        <dbReference type="ARBA" id="ARBA00009812"/>
    </source>
</evidence>
<dbReference type="SMART" id="SM00409">
    <property type="entry name" value="IG"/>
    <property type="match status" value="6"/>
</dbReference>
<evidence type="ECO:0000256" key="18">
    <source>
        <dbReference type="SAM" id="MobiDB-lite"/>
    </source>
</evidence>
<keyword evidence="12" id="KW-0393">Immunoglobulin domain</keyword>
<dbReference type="FunFam" id="2.60.40.10:FF:000273">
    <property type="entry name" value="contactin-3 isoform X1"/>
    <property type="match status" value="1"/>
</dbReference>
<name>A0A673XNC8_SALTR</name>
<evidence type="ECO:0000259" key="20">
    <source>
        <dbReference type="PROSITE" id="PS50835"/>
    </source>
</evidence>
<dbReference type="InterPro" id="IPR003599">
    <property type="entry name" value="Ig_sub"/>
</dbReference>
<protein>
    <recommendedName>
        <fullName evidence="15">Contactin-3</fullName>
    </recommendedName>
    <alternativeName>
        <fullName evidence="17">Brain-derived immunoglobulin superfamily protein 1</fullName>
    </alternativeName>
    <alternativeName>
        <fullName evidence="16">Plasmacytoma-associated neuronal glycoprotein</fullName>
    </alternativeName>
</protein>
<accession>A0A673XNC8</accession>
<dbReference type="PROSITE" id="PS50853">
    <property type="entry name" value="FN3"/>
    <property type="match status" value="4"/>
</dbReference>
<keyword evidence="6" id="KW-0677">Repeat</keyword>
<dbReference type="SUPFAM" id="SSF48726">
    <property type="entry name" value="Immunoglobulin"/>
    <property type="match status" value="6"/>
</dbReference>
<dbReference type="InterPro" id="IPR013783">
    <property type="entry name" value="Ig-like_fold"/>
</dbReference>
<keyword evidence="10" id="KW-0325">Glycoprotein</keyword>
<evidence type="ECO:0000256" key="17">
    <source>
        <dbReference type="ARBA" id="ARBA00083720"/>
    </source>
</evidence>
<evidence type="ECO:0000256" key="10">
    <source>
        <dbReference type="ARBA" id="ARBA00023180"/>
    </source>
</evidence>
<feature type="domain" description="Ig-like" evidence="20">
    <location>
        <begin position="120"/>
        <end position="206"/>
    </location>
</feature>
<dbReference type="GO" id="GO:0007411">
    <property type="term" value="P:axon guidance"/>
    <property type="evidence" value="ECO:0007669"/>
    <property type="project" value="TreeGrafter"/>
</dbReference>
<dbReference type="GO" id="GO:0098552">
    <property type="term" value="C:side of membrane"/>
    <property type="evidence" value="ECO:0007669"/>
    <property type="project" value="UniProtKB-KW"/>
</dbReference>
<comment type="subcellular location">
    <subcellularLocation>
        <location evidence="1">Cell membrane</location>
        <topology evidence="1">Lipid-anchor</topology>
        <topology evidence="1">GPI-anchor</topology>
    </subcellularLocation>
</comment>
<dbReference type="FunFam" id="2.60.40.10:FF:000052">
    <property type="entry name" value="Contactin 1"/>
    <property type="match status" value="1"/>
</dbReference>
<keyword evidence="4" id="KW-0336">GPI-anchor</keyword>
<feature type="domain" description="Ig-like" evidence="20">
    <location>
        <begin position="339"/>
        <end position="402"/>
    </location>
</feature>
<dbReference type="GeneTree" id="ENSGT00940000155198"/>
<dbReference type="SMART" id="SM00408">
    <property type="entry name" value="IGc2"/>
    <property type="match status" value="6"/>
</dbReference>
<evidence type="ECO:0000256" key="16">
    <source>
        <dbReference type="ARBA" id="ARBA00080939"/>
    </source>
</evidence>
<evidence type="ECO:0000256" key="14">
    <source>
        <dbReference type="ARBA" id="ARBA00060217"/>
    </source>
</evidence>
<evidence type="ECO:0000313" key="22">
    <source>
        <dbReference type="Ensembl" id="ENSSTUP00000022427.1"/>
    </source>
</evidence>
<evidence type="ECO:0000256" key="7">
    <source>
        <dbReference type="ARBA" id="ARBA00022889"/>
    </source>
</evidence>
<dbReference type="GO" id="GO:0098632">
    <property type="term" value="F:cell-cell adhesion mediator activity"/>
    <property type="evidence" value="ECO:0007669"/>
    <property type="project" value="TreeGrafter"/>
</dbReference>
<reference evidence="22" key="2">
    <citation type="submission" date="2025-09" db="UniProtKB">
        <authorList>
            <consortium name="Ensembl"/>
        </authorList>
    </citation>
    <scope>IDENTIFICATION</scope>
</reference>
<keyword evidence="7" id="KW-0130">Cell adhesion</keyword>
<dbReference type="FunFam" id="2.60.40.10:FF:000035">
    <property type="entry name" value="Contactin 1"/>
    <property type="match status" value="1"/>
</dbReference>
<dbReference type="PANTHER" id="PTHR44170">
    <property type="entry name" value="PROTEIN SIDEKICK"/>
    <property type="match status" value="1"/>
</dbReference>
<dbReference type="PROSITE" id="PS50835">
    <property type="entry name" value="IG_LIKE"/>
    <property type="match status" value="6"/>
</dbReference>
<evidence type="ECO:0000313" key="23">
    <source>
        <dbReference type="Proteomes" id="UP000472277"/>
    </source>
</evidence>
<dbReference type="GO" id="GO:0030424">
    <property type="term" value="C:axon"/>
    <property type="evidence" value="ECO:0007669"/>
    <property type="project" value="TreeGrafter"/>
</dbReference>
<dbReference type="Proteomes" id="UP000472277">
    <property type="component" value="Chromosome 14"/>
</dbReference>
<feature type="domain" description="Fibronectin type-III" evidence="21">
    <location>
        <begin position="895"/>
        <end position="989"/>
    </location>
</feature>
<keyword evidence="3" id="KW-1003">Cell membrane</keyword>
<evidence type="ECO:0000256" key="6">
    <source>
        <dbReference type="ARBA" id="ARBA00022737"/>
    </source>
</evidence>
<proteinExistence type="inferred from homology"/>
<feature type="signal peptide" evidence="19">
    <location>
        <begin position="1"/>
        <end position="18"/>
    </location>
</feature>
<dbReference type="FunFam" id="2.60.40.10:FF:000004">
    <property type="entry name" value="DCC isoform 1"/>
    <property type="match status" value="2"/>
</dbReference>
<evidence type="ECO:0000256" key="4">
    <source>
        <dbReference type="ARBA" id="ARBA00022622"/>
    </source>
</evidence>
<comment type="subunit">
    <text evidence="13">Interacts with PTPRG.</text>
</comment>
<dbReference type="InterPro" id="IPR036116">
    <property type="entry name" value="FN3_sf"/>
</dbReference>
<dbReference type="FunFam" id="2.60.40.10:FF:000044">
    <property type="entry name" value="Contactin 1"/>
    <property type="match status" value="1"/>
</dbReference>
<dbReference type="SUPFAM" id="SSF49265">
    <property type="entry name" value="Fibronectin type III"/>
    <property type="match status" value="3"/>
</dbReference>
<keyword evidence="9" id="KW-1015">Disulfide bond</keyword>
<dbReference type="FunFam" id="2.60.40.10:FF:000047">
    <property type="entry name" value="Contactin 1"/>
    <property type="match status" value="1"/>
</dbReference>
<evidence type="ECO:0000256" key="19">
    <source>
        <dbReference type="SAM" id="SignalP"/>
    </source>
</evidence>
<dbReference type="Gene3D" id="2.60.40.10">
    <property type="entry name" value="Immunoglobulins"/>
    <property type="match status" value="10"/>
</dbReference>
<evidence type="ECO:0000259" key="21">
    <source>
        <dbReference type="PROSITE" id="PS50853"/>
    </source>
</evidence>
<dbReference type="FunFam" id="2.60.40.10:FF:000064">
    <property type="entry name" value="Contactin 1"/>
    <property type="match status" value="1"/>
</dbReference>
<evidence type="ECO:0000256" key="8">
    <source>
        <dbReference type="ARBA" id="ARBA00023136"/>
    </source>
</evidence>
<feature type="domain" description="Fibronectin type-III" evidence="21">
    <location>
        <begin position="595"/>
        <end position="693"/>
    </location>
</feature>
<organism evidence="22 23">
    <name type="scientific">Salmo trutta</name>
    <name type="common">Brown trout</name>
    <dbReference type="NCBI Taxonomy" id="8032"/>
    <lineage>
        <taxon>Eukaryota</taxon>
        <taxon>Metazoa</taxon>
        <taxon>Chordata</taxon>
        <taxon>Craniata</taxon>
        <taxon>Vertebrata</taxon>
        <taxon>Euteleostomi</taxon>
        <taxon>Actinopterygii</taxon>
        <taxon>Neopterygii</taxon>
        <taxon>Teleostei</taxon>
        <taxon>Protacanthopterygii</taxon>
        <taxon>Salmoniformes</taxon>
        <taxon>Salmonidae</taxon>
        <taxon>Salmoninae</taxon>
        <taxon>Salmo</taxon>
    </lineage>
</organism>
<dbReference type="GO" id="GO:0007420">
    <property type="term" value="P:brain development"/>
    <property type="evidence" value="ECO:0007669"/>
    <property type="project" value="TreeGrafter"/>
</dbReference>
<keyword evidence="8" id="KW-0472">Membrane</keyword>